<dbReference type="EMBL" id="GGEC01068662">
    <property type="protein sequence ID" value="MBX49146.1"/>
    <property type="molecule type" value="Transcribed_RNA"/>
</dbReference>
<organism evidence="1">
    <name type="scientific">Rhizophora mucronata</name>
    <name type="common">Asiatic mangrove</name>
    <dbReference type="NCBI Taxonomy" id="61149"/>
    <lineage>
        <taxon>Eukaryota</taxon>
        <taxon>Viridiplantae</taxon>
        <taxon>Streptophyta</taxon>
        <taxon>Embryophyta</taxon>
        <taxon>Tracheophyta</taxon>
        <taxon>Spermatophyta</taxon>
        <taxon>Magnoliopsida</taxon>
        <taxon>eudicotyledons</taxon>
        <taxon>Gunneridae</taxon>
        <taxon>Pentapetalae</taxon>
        <taxon>rosids</taxon>
        <taxon>fabids</taxon>
        <taxon>Malpighiales</taxon>
        <taxon>Rhizophoraceae</taxon>
        <taxon>Rhizophora</taxon>
    </lineage>
</organism>
<evidence type="ECO:0000313" key="1">
    <source>
        <dbReference type="EMBL" id="MBX49146.1"/>
    </source>
</evidence>
<reference evidence="1" key="1">
    <citation type="submission" date="2018-02" db="EMBL/GenBank/DDBJ databases">
        <title>Rhizophora mucronata_Transcriptome.</title>
        <authorList>
            <person name="Meera S.P."/>
            <person name="Sreeshan A."/>
            <person name="Augustine A."/>
        </authorList>
    </citation>
    <scope>NUCLEOTIDE SEQUENCE</scope>
    <source>
        <tissue evidence="1">Leaf</tissue>
    </source>
</reference>
<accession>A0A2P2P2X4</accession>
<dbReference type="AlphaFoldDB" id="A0A2P2P2X4"/>
<sequence>MAEFETASSYYWLYYSGFNTCFSRTRFGTRWLQF</sequence>
<name>A0A2P2P2X4_RHIMU</name>
<protein>
    <submittedName>
        <fullName evidence="1">Uncharacterized protein</fullName>
    </submittedName>
</protein>
<proteinExistence type="predicted"/>